<protein>
    <recommendedName>
        <fullName evidence="1">GerMN domain-containing protein</fullName>
    </recommendedName>
</protein>
<dbReference type="HOGENOM" id="CLU_073005_0_0_9"/>
<evidence type="ECO:0000259" key="1">
    <source>
        <dbReference type="SMART" id="SM00909"/>
    </source>
</evidence>
<dbReference type="EMBL" id="ACZL01000015">
    <property type="protein sequence ID" value="EHI55912.1"/>
    <property type="molecule type" value="Genomic_DNA"/>
</dbReference>
<dbReference type="Proteomes" id="UP000003011">
    <property type="component" value="Unassembled WGS sequence"/>
</dbReference>
<gene>
    <name evidence="2" type="ORF">HMPREF9333_00955</name>
</gene>
<name>G5GHB5_9FIRM</name>
<dbReference type="eggNOG" id="COG5401">
    <property type="taxonomic scope" value="Bacteria"/>
</dbReference>
<dbReference type="PATRIC" id="fig|679200.3.peg.1006"/>
<dbReference type="RefSeq" id="WP_005540279.1">
    <property type="nucleotide sequence ID" value="NZ_JH378831.1"/>
</dbReference>
<proteinExistence type="predicted"/>
<feature type="domain" description="GerMN" evidence="1">
    <location>
        <begin position="194"/>
        <end position="280"/>
    </location>
</feature>
<reference evidence="2 3" key="1">
    <citation type="submission" date="2011-08" db="EMBL/GenBank/DDBJ databases">
        <title>The Genome Sequence of Johnsonella ignava ATCC 51276.</title>
        <authorList>
            <consortium name="The Broad Institute Genome Sequencing Platform"/>
            <person name="Earl A."/>
            <person name="Ward D."/>
            <person name="Feldgarden M."/>
            <person name="Gevers D."/>
            <person name="Izard J."/>
            <person name="Blanton J.M."/>
            <person name="Baranova O.V."/>
            <person name="Dewhirst F.E."/>
            <person name="Young S.K."/>
            <person name="Zeng Q."/>
            <person name="Gargeya S."/>
            <person name="Fitzgerald M."/>
            <person name="Haas B."/>
            <person name="Abouelleil A."/>
            <person name="Alvarado L."/>
            <person name="Arachchi H.M."/>
            <person name="Berlin A."/>
            <person name="Brown A."/>
            <person name="Chapman S.B."/>
            <person name="Chen Z."/>
            <person name="Dunbar C."/>
            <person name="Freedman E."/>
            <person name="Gearin G."/>
            <person name="Gellesch M."/>
            <person name="Goldberg J."/>
            <person name="Griggs A."/>
            <person name="Gujja S."/>
            <person name="Heiman D."/>
            <person name="Howarth C."/>
            <person name="Larson L."/>
            <person name="Lui A."/>
            <person name="MacDonald P.J.P."/>
            <person name="Montmayeur A."/>
            <person name="Murphy C."/>
            <person name="Neiman D."/>
            <person name="Pearson M."/>
            <person name="Priest M."/>
            <person name="Roberts A."/>
            <person name="Saif S."/>
            <person name="Shea T."/>
            <person name="Shenoy N."/>
            <person name="Sisk P."/>
            <person name="Stolte C."/>
            <person name="Sykes S."/>
            <person name="Wortman J."/>
            <person name="Nusbaum C."/>
            <person name="Birren B."/>
        </authorList>
    </citation>
    <scope>NUCLEOTIDE SEQUENCE [LARGE SCALE GENOMIC DNA]</scope>
    <source>
        <strain evidence="2 3">ATCC 51276</strain>
    </source>
</reference>
<evidence type="ECO:0000313" key="3">
    <source>
        <dbReference type="Proteomes" id="UP000003011"/>
    </source>
</evidence>
<evidence type="ECO:0000313" key="2">
    <source>
        <dbReference type="EMBL" id="EHI55912.1"/>
    </source>
</evidence>
<dbReference type="Pfam" id="PF10646">
    <property type="entry name" value="Germane"/>
    <property type="match status" value="2"/>
</dbReference>
<dbReference type="STRING" id="679200.HMPREF9333_00955"/>
<dbReference type="AlphaFoldDB" id="G5GHB5"/>
<feature type="domain" description="GerMN" evidence="1">
    <location>
        <begin position="54"/>
        <end position="147"/>
    </location>
</feature>
<accession>G5GHB5</accession>
<dbReference type="SMART" id="SM00909">
    <property type="entry name" value="Germane"/>
    <property type="match status" value="2"/>
</dbReference>
<sequence length="301" mass="33631">MFVLPLIFISSCNIQKKTSELAPGQYYIYYFNTSSYALAPAVYTPAQTEAAALAQELMGRLIDVPRDVEAGRILDNKVTYKGCRLEGNVLYLDFDSNYALMKPSREILCRAALTKTLTQIEGIDFISINSGERQMTDTNGNPIGLISANDFVEGISDINSYEEIEILLYFSDEDGKKLVPLKRGVRYNSNTAVERLVLEQLMQGTKMSGLKSTVPENTKLLGVSVNDNICYVNFDSGFLEIIPGEDVYVSIYSIVNTLCELPNVNRVQITVNGRQDVVLRDTVNLNTAFEMNLDYIKNSED</sequence>
<dbReference type="InterPro" id="IPR019606">
    <property type="entry name" value="GerMN"/>
</dbReference>
<organism evidence="2 3">
    <name type="scientific">Johnsonella ignava ATCC 51276</name>
    <dbReference type="NCBI Taxonomy" id="679200"/>
    <lineage>
        <taxon>Bacteria</taxon>
        <taxon>Bacillati</taxon>
        <taxon>Bacillota</taxon>
        <taxon>Clostridia</taxon>
        <taxon>Lachnospirales</taxon>
        <taxon>Lachnospiraceae</taxon>
        <taxon>Johnsonella</taxon>
    </lineage>
</organism>
<keyword evidence="3" id="KW-1185">Reference proteome</keyword>
<comment type="caution">
    <text evidence="2">The sequence shown here is derived from an EMBL/GenBank/DDBJ whole genome shotgun (WGS) entry which is preliminary data.</text>
</comment>